<organism evidence="1">
    <name type="scientific">Tetraselmis chuii</name>
    <dbReference type="NCBI Taxonomy" id="63592"/>
    <lineage>
        <taxon>Eukaryota</taxon>
        <taxon>Viridiplantae</taxon>
        <taxon>Chlorophyta</taxon>
        <taxon>core chlorophytes</taxon>
        <taxon>Chlorodendrophyceae</taxon>
        <taxon>Chlorodendrales</taxon>
        <taxon>Chlorodendraceae</taxon>
        <taxon>Tetraselmis</taxon>
    </lineage>
</organism>
<evidence type="ECO:0000313" key="1">
    <source>
        <dbReference type="EMBL" id="CAD9210311.1"/>
    </source>
</evidence>
<dbReference type="AlphaFoldDB" id="A0A7S1SVK5"/>
<evidence type="ECO:0008006" key="2">
    <source>
        <dbReference type="Google" id="ProtNLM"/>
    </source>
</evidence>
<name>A0A7S1SVK5_9CHLO</name>
<protein>
    <recommendedName>
        <fullName evidence="2">SGNH domain-containing protein</fullName>
    </recommendedName>
</protein>
<sequence length="419" mass="46290">MSQSSTSPGQVSVAQSTQFGSAVLPILLLFSFASSSLQQQHSSGQSGAAPLLTPCYNGDADRSREIPALLVASQNCTLEQQGGIPYRLHTRRYPYCRRQCPVQMVPRGCSLSELSPSSLMRLLAGRRLVLWGDSVSRMHFDFLVRVFLHGCVQHRTQFARRARSVALRTGFGSTGGLRGYSMRASANGAGGTVLRKTRACRPLPAEERGAPSCVKISSCTGERSPAAVEICYVHSFREALSPDSEGCLEYLKPTDVVVFNTGLHFQPNERGQYSRSLESLASAWRRVQEEAVEKGRVAPLAIWRETSPQHFDSPGGEFAFRRVAQRGSYSCAAVKRSEALQHNWRNRVADGLLSGMPFLRVWSLSLDQPQLHTQYRVKPGGEVYADCSHFCISERGIYFAWSTLLLNQLTSLLPTPSRQ</sequence>
<reference evidence="1" key="1">
    <citation type="submission" date="2021-01" db="EMBL/GenBank/DDBJ databases">
        <authorList>
            <person name="Corre E."/>
            <person name="Pelletier E."/>
            <person name="Niang G."/>
            <person name="Scheremetjew M."/>
            <person name="Finn R."/>
            <person name="Kale V."/>
            <person name="Holt S."/>
            <person name="Cochrane G."/>
            <person name="Meng A."/>
            <person name="Brown T."/>
            <person name="Cohen L."/>
        </authorList>
    </citation>
    <scope>NUCLEOTIDE SEQUENCE</scope>
    <source>
        <strain evidence="1">PLY429</strain>
    </source>
</reference>
<proteinExistence type="predicted"/>
<accession>A0A7S1SVK5</accession>
<gene>
    <name evidence="1" type="ORF">TCHU04912_LOCUS12550</name>
</gene>
<dbReference type="EMBL" id="HBGG01024114">
    <property type="protein sequence ID" value="CAD9210311.1"/>
    <property type="molecule type" value="Transcribed_RNA"/>
</dbReference>